<dbReference type="EMBL" id="JAFBED010000006">
    <property type="protein sequence ID" value="MBM7621086.1"/>
    <property type="molecule type" value="Genomic_DNA"/>
</dbReference>
<proteinExistence type="predicted"/>
<dbReference type="InterPro" id="IPR025546">
    <property type="entry name" value="YqzH"/>
</dbReference>
<dbReference type="Pfam" id="PF14164">
    <property type="entry name" value="YqzH"/>
    <property type="match status" value="1"/>
</dbReference>
<keyword evidence="2" id="KW-1185">Reference proteome</keyword>
<accession>A0ABS2P2A0</accession>
<reference evidence="1 2" key="1">
    <citation type="submission" date="2021-01" db="EMBL/GenBank/DDBJ databases">
        <title>Genomic Encyclopedia of Type Strains, Phase IV (KMG-IV): sequencing the most valuable type-strain genomes for metagenomic binning, comparative biology and taxonomic classification.</title>
        <authorList>
            <person name="Goeker M."/>
        </authorList>
    </citation>
    <scope>NUCLEOTIDE SEQUENCE [LARGE SCALE GENOMIC DNA]</scope>
    <source>
        <strain evidence="1 2">DSM 25879</strain>
    </source>
</reference>
<protein>
    <recommendedName>
        <fullName evidence="3">YqzH-like protein</fullName>
    </recommendedName>
</protein>
<comment type="caution">
    <text evidence="1">The sequence shown here is derived from an EMBL/GenBank/DDBJ whole genome shotgun (WGS) entry which is preliminary data.</text>
</comment>
<evidence type="ECO:0000313" key="2">
    <source>
        <dbReference type="Proteomes" id="UP000737402"/>
    </source>
</evidence>
<evidence type="ECO:0000313" key="1">
    <source>
        <dbReference type="EMBL" id="MBM7621086.1"/>
    </source>
</evidence>
<dbReference type="Proteomes" id="UP000737402">
    <property type="component" value="Unassembled WGS sequence"/>
</dbReference>
<organism evidence="1 2">
    <name type="scientific">Sutcliffiella tianshenii</name>
    <dbReference type="NCBI Taxonomy" id="1463404"/>
    <lineage>
        <taxon>Bacteria</taxon>
        <taxon>Bacillati</taxon>
        <taxon>Bacillota</taxon>
        <taxon>Bacilli</taxon>
        <taxon>Bacillales</taxon>
        <taxon>Bacillaceae</taxon>
        <taxon>Sutcliffiella</taxon>
    </lineage>
</organism>
<gene>
    <name evidence="1" type="ORF">JOC95_002959</name>
</gene>
<sequence>MIRNCFIQYQHDLESVPLSEEDYIRMTAEITEILRTDDASDVFEIVNDVVYEYLSQ</sequence>
<name>A0ABS2P2A0_9BACI</name>
<evidence type="ECO:0008006" key="3">
    <source>
        <dbReference type="Google" id="ProtNLM"/>
    </source>
</evidence>